<dbReference type="EMBL" id="JYJG01000291">
    <property type="protein sequence ID" value="KJK43441.1"/>
    <property type="molecule type" value="Genomic_DNA"/>
</dbReference>
<protein>
    <submittedName>
        <fullName evidence="1">Uncharacterized protein</fullName>
    </submittedName>
</protein>
<sequence length="204" mass="21762">MNDIVFPIGHYAGRRGDIHVVRVGWRPETLTADEFVVWVLAHGSGRAGKADWTVRDVLALADLPDVVNSLLVRGILAAVPAEPTGAPATLEFTRRHRMGGLLTGLGDTKADPGVHGVGVPGLATVAWLDDWSYELWQWGPLAPALWDVCEVRAKVLTELDQPLEPAQAVGSVLADLRLLLAHGCAYLDVVASSGQADDVTAADH</sequence>
<name>A0A0F0GLM4_LENAE</name>
<dbReference type="PATRIC" id="fig|68170.10.peg.8641"/>
<gene>
    <name evidence="1" type="ORF">UK23_33270</name>
</gene>
<dbReference type="RefSeq" id="WP_045315685.1">
    <property type="nucleotide sequence ID" value="NZ_JYJG01000291.1"/>
</dbReference>
<accession>A0A0F0GLM4</accession>
<comment type="caution">
    <text evidence="1">The sequence shown here is derived from an EMBL/GenBank/DDBJ whole genome shotgun (WGS) entry which is preliminary data.</text>
</comment>
<keyword evidence="2" id="KW-1185">Reference proteome</keyword>
<reference evidence="1 2" key="1">
    <citation type="submission" date="2015-02" db="EMBL/GenBank/DDBJ databases">
        <authorList>
            <person name="Ju K.-S."/>
            <person name="Doroghazi J.R."/>
            <person name="Metcalf W."/>
        </authorList>
    </citation>
    <scope>NUCLEOTIDE SEQUENCE [LARGE SCALE GENOMIC DNA]</scope>
    <source>
        <strain evidence="1 2">NRRL B-16140</strain>
    </source>
</reference>
<dbReference type="OrthoDB" id="3692316at2"/>
<dbReference type="Proteomes" id="UP000033393">
    <property type="component" value="Unassembled WGS sequence"/>
</dbReference>
<proteinExistence type="predicted"/>
<evidence type="ECO:0000313" key="2">
    <source>
        <dbReference type="Proteomes" id="UP000033393"/>
    </source>
</evidence>
<dbReference type="AlphaFoldDB" id="A0A0F0GLM4"/>
<organism evidence="1 2">
    <name type="scientific">Lentzea aerocolonigenes</name>
    <name type="common">Lechevalieria aerocolonigenes</name>
    <name type="synonym">Saccharothrix aerocolonigenes</name>
    <dbReference type="NCBI Taxonomy" id="68170"/>
    <lineage>
        <taxon>Bacteria</taxon>
        <taxon>Bacillati</taxon>
        <taxon>Actinomycetota</taxon>
        <taxon>Actinomycetes</taxon>
        <taxon>Pseudonocardiales</taxon>
        <taxon>Pseudonocardiaceae</taxon>
        <taxon>Lentzea</taxon>
    </lineage>
</organism>
<evidence type="ECO:0000313" key="1">
    <source>
        <dbReference type="EMBL" id="KJK43441.1"/>
    </source>
</evidence>